<evidence type="ECO:0000313" key="1">
    <source>
        <dbReference type="EMBL" id="EFX78682.1"/>
    </source>
</evidence>
<dbReference type="AlphaFoldDB" id="E9GPG6"/>
<dbReference type="EMBL" id="GL732556">
    <property type="protein sequence ID" value="EFX78682.1"/>
    <property type="molecule type" value="Genomic_DNA"/>
</dbReference>
<dbReference type="InParanoid" id="E9GPG6"/>
<dbReference type="Proteomes" id="UP000000305">
    <property type="component" value="Unassembled WGS sequence"/>
</dbReference>
<evidence type="ECO:0000313" key="2">
    <source>
        <dbReference type="Proteomes" id="UP000000305"/>
    </source>
</evidence>
<organism evidence="1 2">
    <name type="scientific">Daphnia pulex</name>
    <name type="common">Water flea</name>
    <dbReference type="NCBI Taxonomy" id="6669"/>
    <lineage>
        <taxon>Eukaryota</taxon>
        <taxon>Metazoa</taxon>
        <taxon>Ecdysozoa</taxon>
        <taxon>Arthropoda</taxon>
        <taxon>Crustacea</taxon>
        <taxon>Branchiopoda</taxon>
        <taxon>Diplostraca</taxon>
        <taxon>Cladocera</taxon>
        <taxon>Anomopoda</taxon>
        <taxon>Daphniidae</taxon>
        <taxon>Daphnia</taxon>
    </lineage>
</organism>
<protein>
    <submittedName>
        <fullName evidence="1">Uncharacterized protein</fullName>
    </submittedName>
</protein>
<sequence length="62" mass="7015">MEFVMKCPFCHTDPLTITSNVDLEIAGTPGKEFERKILCCKSYNKKVTVSHQVQAALQHGYK</sequence>
<keyword evidence="2" id="KW-1185">Reference proteome</keyword>
<name>E9GPG6_DAPPU</name>
<accession>E9GPG6</accession>
<gene>
    <name evidence="1" type="ORF">DAPPUDRAFT_246008</name>
</gene>
<dbReference type="HOGENOM" id="CLU_2906329_0_0_1"/>
<dbReference type="KEGG" id="dpx:DAPPUDRAFT_246008"/>
<proteinExistence type="predicted"/>
<reference evidence="1 2" key="1">
    <citation type="journal article" date="2011" name="Science">
        <title>The ecoresponsive genome of Daphnia pulex.</title>
        <authorList>
            <person name="Colbourne J.K."/>
            <person name="Pfrender M.E."/>
            <person name="Gilbert D."/>
            <person name="Thomas W.K."/>
            <person name="Tucker A."/>
            <person name="Oakley T.H."/>
            <person name="Tokishita S."/>
            <person name="Aerts A."/>
            <person name="Arnold G.J."/>
            <person name="Basu M.K."/>
            <person name="Bauer D.J."/>
            <person name="Caceres C.E."/>
            <person name="Carmel L."/>
            <person name="Casola C."/>
            <person name="Choi J.H."/>
            <person name="Detter J.C."/>
            <person name="Dong Q."/>
            <person name="Dusheyko S."/>
            <person name="Eads B.D."/>
            <person name="Frohlich T."/>
            <person name="Geiler-Samerotte K.A."/>
            <person name="Gerlach D."/>
            <person name="Hatcher P."/>
            <person name="Jogdeo S."/>
            <person name="Krijgsveld J."/>
            <person name="Kriventseva E.V."/>
            <person name="Kultz D."/>
            <person name="Laforsch C."/>
            <person name="Lindquist E."/>
            <person name="Lopez J."/>
            <person name="Manak J.R."/>
            <person name="Muller J."/>
            <person name="Pangilinan J."/>
            <person name="Patwardhan R.P."/>
            <person name="Pitluck S."/>
            <person name="Pritham E.J."/>
            <person name="Rechtsteiner A."/>
            <person name="Rho M."/>
            <person name="Rogozin I.B."/>
            <person name="Sakarya O."/>
            <person name="Salamov A."/>
            <person name="Schaack S."/>
            <person name="Shapiro H."/>
            <person name="Shiga Y."/>
            <person name="Skalitzky C."/>
            <person name="Smith Z."/>
            <person name="Souvorov A."/>
            <person name="Sung W."/>
            <person name="Tang Z."/>
            <person name="Tsuchiya D."/>
            <person name="Tu H."/>
            <person name="Vos H."/>
            <person name="Wang M."/>
            <person name="Wolf Y.I."/>
            <person name="Yamagata H."/>
            <person name="Yamada T."/>
            <person name="Ye Y."/>
            <person name="Shaw J.R."/>
            <person name="Andrews J."/>
            <person name="Crease T.J."/>
            <person name="Tang H."/>
            <person name="Lucas S.M."/>
            <person name="Robertson H.M."/>
            <person name="Bork P."/>
            <person name="Koonin E.V."/>
            <person name="Zdobnov E.M."/>
            <person name="Grigoriev I.V."/>
            <person name="Lynch M."/>
            <person name="Boore J.L."/>
        </authorList>
    </citation>
    <scope>NUCLEOTIDE SEQUENCE [LARGE SCALE GENOMIC DNA]</scope>
</reference>